<name>A0A0A9CJZ5_ARUDO</name>
<reference evidence="1" key="2">
    <citation type="journal article" date="2015" name="Data Brief">
        <title>Shoot transcriptome of the giant reed, Arundo donax.</title>
        <authorList>
            <person name="Barrero R.A."/>
            <person name="Guerrero F.D."/>
            <person name="Moolhuijzen P."/>
            <person name="Goolsby J.A."/>
            <person name="Tidwell J."/>
            <person name="Bellgard S.E."/>
            <person name="Bellgard M.I."/>
        </authorList>
    </citation>
    <scope>NUCLEOTIDE SEQUENCE</scope>
    <source>
        <tissue evidence="1">Shoot tissue taken approximately 20 cm above the soil surface</tissue>
    </source>
</reference>
<organism evidence="1">
    <name type="scientific">Arundo donax</name>
    <name type="common">Giant reed</name>
    <name type="synonym">Donax arundinaceus</name>
    <dbReference type="NCBI Taxonomy" id="35708"/>
    <lineage>
        <taxon>Eukaryota</taxon>
        <taxon>Viridiplantae</taxon>
        <taxon>Streptophyta</taxon>
        <taxon>Embryophyta</taxon>
        <taxon>Tracheophyta</taxon>
        <taxon>Spermatophyta</taxon>
        <taxon>Magnoliopsida</taxon>
        <taxon>Liliopsida</taxon>
        <taxon>Poales</taxon>
        <taxon>Poaceae</taxon>
        <taxon>PACMAD clade</taxon>
        <taxon>Arundinoideae</taxon>
        <taxon>Arundineae</taxon>
        <taxon>Arundo</taxon>
    </lineage>
</organism>
<sequence length="36" mass="4474">MNMLSKFSYRLYWKGILRNRSGYMVIVVHFNYFLLI</sequence>
<protein>
    <submittedName>
        <fullName evidence="1">Uncharacterized protein</fullName>
    </submittedName>
</protein>
<evidence type="ECO:0000313" key="1">
    <source>
        <dbReference type="EMBL" id="JAD73695.1"/>
    </source>
</evidence>
<dbReference type="EMBL" id="GBRH01224200">
    <property type="protein sequence ID" value="JAD73695.1"/>
    <property type="molecule type" value="Transcribed_RNA"/>
</dbReference>
<proteinExistence type="predicted"/>
<accession>A0A0A9CJZ5</accession>
<reference evidence="1" key="1">
    <citation type="submission" date="2014-09" db="EMBL/GenBank/DDBJ databases">
        <authorList>
            <person name="Magalhaes I.L.F."/>
            <person name="Oliveira U."/>
            <person name="Santos F.R."/>
            <person name="Vidigal T.H.D.A."/>
            <person name="Brescovit A.D."/>
            <person name="Santos A.J."/>
        </authorList>
    </citation>
    <scope>NUCLEOTIDE SEQUENCE</scope>
    <source>
        <tissue evidence="1">Shoot tissue taken approximately 20 cm above the soil surface</tissue>
    </source>
</reference>
<dbReference type="AlphaFoldDB" id="A0A0A9CJZ5"/>